<protein>
    <submittedName>
        <fullName evidence="2">Uncharacterized protein</fullName>
    </submittedName>
</protein>
<gene>
    <name evidence="2" type="ORF">CISG_04266</name>
</gene>
<feature type="compositionally biased region" description="Basic and acidic residues" evidence="1">
    <location>
        <begin position="85"/>
        <end position="105"/>
    </location>
</feature>
<feature type="region of interest" description="Disordered" evidence="1">
    <location>
        <begin position="81"/>
        <end position="105"/>
    </location>
</feature>
<accession>A0A0J8QPV7</accession>
<dbReference type="Proteomes" id="UP000054559">
    <property type="component" value="Unassembled WGS sequence"/>
</dbReference>
<evidence type="ECO:0000313" key="2">
    <source>
        <dbReference type="EMBL" id="KMU74559.1"/>
    </source>
</evidence>
<evidence type="ECO:0000256" key="1">
    <source>
        <dbReference type="SAM" id="MobiDB-lite"/>
    </source>
</evidence>
<sequence>MLKKEEYNIVTAVNRFHTALEDALDEDDEDAEPARRFLSADLLFCGEIRRARRQRQVVVAAEHRVRCRGHEEILVRQNALALSSESEKREDRLGQDGKAQDVLRPDDVRRMSCGADVERSRWEMCEVVRER</sequence>
<dbReference type="EMBL" id="DS268136">
    <property type="protein sequence ID" value="KMU74559.1"/>
    <property type="molecule type" value="Genomic_DNA"/>
</dbReference>
<evidence type="ECO:0000313" key="3">
    <source>
        <dbReference type="Proteomes" id="UP000054559"/>
    </source>
</evidence>
<dbReference type="AlphaFoldDB" id="A0A0J8QPV7"/>
<reference evidence="3" key="1">
    <citation type="journal article" date="2010" name="Genome Res.">
        <title>Population genomic sequencing of Coccidioides fungi reveals recent hybridization and transposon control.</title>
        <authorList>
            <person name="Neafsey D.E."/>
            <person name="Barker B.M."/>
            <person name="Sharpton T.J."/>
            <person name="Stajich J.E."/>
            <person name="Park D.J."/>
            <person name="Whiston E."/>
            <person name="Hung C.-Y."/>
            <person name="McMahan C."/>
            <person name="White J."/>
            <person name="Sykes S."/>
            <person name="Heiman D."/>
            <person name="Young S."/>
            <person name="Zeng Q."/>
            <person name="Abouelleil A."/>
            <person name="Aftuck L."/>
            <person name="Bessette D."/>
            <person name="Brown A."/>
            <person name="FitzGerald M."/>
            <person name="Lui A."/>
            <person name="Macdonald J.P."/>
            <person name="Priest M."/>
            <person name="Orbach M.J."/>
            <person name="Galgiani J.N."/>
            <person name="Kirkland T.N."/>
            <person name="Cole G.T."/>
            <person name="Birren B.W."/>
            <person name="Henn M.R."/>
            <person name="Taylor J.W."/>
            <person name="Rounsley S.D."/>
        </authorList>
    </citation>
    <scope>NUCLEOTIDE SEQUENCE [LARGE SCALE GENOMIC DNA]</scope>
    <source>
        <strain evidence="3">RMSCC 3703</strain>
    </source>
</reference>
<proteinExistence type="predicted"/>
<name>A0A0J8QPV7_COCIT</name>
<organism evidence="2 3">
    <name type="scientific">Coccidioides immitis RMSCC 3703</name>
    <dbReference type="NCBI Taxonomy" id="454286"/>
    <lineage>
        <taxon>Eukaryota</taxon>
        <taxon>Fungi</taxon>
        <taxon>Dikarya</taxon>
        <taxon>Ascomycota</taxon>
        <taxon>Pezizomycotina</taxon>
        <taxon>Eurotiomycetes</taxon>
        <taxon>Eurotiomycetidae</taxon>
        <taxon>Onygenales</taxon>
        <taxon>Onygenaceae</taxon>
        <taxon>Coccidioides</taxon>
    </lineage>
</organism>